<dbReference type="PANTHER" id="PTHR23110">
    <property type="entry name" value="BTB DOMAIN TRANSCRIPTION FACTOR"/>
    <property type="match status" value="1"/>
</dbReference>
<dbReference type="PROSITE" id="PS50097">
    <property type="entry name" value="BTB"/>
    <property type="match status" value="1"/>
</dbReference>
<evidence type="ECO:0000256" key="5">
    <source>
        <dbReference type="ARBA" id="ARBA00023242"/>
    </source>
</evidence>
<sequence length="330" mass="37534">MSTTQFRVSCATYKANICNGLTSLQQHEQFVDMTLAADGHFVKVHQIVISLASPYLKELILSAPCPHPVVFLNKISYPILCYILEYIYSGEVMVNHERLSELIAAGKELHIKGLQDMDSPYDNVLEKERIEQNNLSLSDQLQKIKSQTTIKVDLTAPDQSFTPHERSFDENMDDPFADVREENNYSDDDVKTGLQYSQPKLNQSTGDLTVANLPISSANTNVSDLNSKTVQYTLTNKGHLQLILNRFLYHLNYSYKNSHLRSWRCVDAKVNKCRASVTTKNDIVVRRAHAHAHGFHDKKIMKKIQNSTIFTTVKDAESQEVKEKKKLQNS</sequence>
<keyword evidence="4" id="KW-0862">Zinc</keyword>
<dbReference type="GO" id="GO:0008270">
    <property type="term" value="F:zinc ion binding"/>
    <property type="evidence" value="ECO:0007669"/>
    <property type="project" value="UniProtKB-KW"/>
</dbReference>
<dbReference type="InterPro" id="IPR011333">
    <property type="entry name" value="SKP1/BTB/POZ_sf"/>
</dbReference>
<dbReference type="PANTHER" id="PTHR23110:SF109">
    <property type="entry name" value="FI07618P-RELATED"/>
    <property type="match status" value="1"/>
</dbReference>
<evidence type="ECO:0000256" key="2">
    <source>
        <dbReference type="ARBA" id="ARBA00022723"/>
    </source>
</evidence>
<dbReference type="Gene3D" id="2.20.25.240">
    <property type="match status" value="1"/>
</dbReference>
<dbReference type="Proteomes" id="UP001549921">
    <property type="component" value="Unassembled WGS sequence"/>
</dbReference>
<name>A0ABD0SZL6_LOXSC</name>
<accession>A0ABD0SZL6</accession>
<evidence type="ECO:0000256" key="3">
    <source>
        <dbReference type="ARBA" id="ARBA00022771"/>
    </source>
</evidence>
<feature type="domain" description="BTB" evidence="6">
    <location>
        <begin position="31"/>
        <end position="96"/>
    </location>
</feature>
<dbReference type="Pfam" id="PF00651">
    <property type="entry name" value="BTB"/>
    <property type="match status" value="1"/>
</dbReference>
<keyword evidence="2" id="KW-0479">Metal-binding</keyword>
<reference evidence="7 8" key="1">
    <citation type="submission" date="2024-06" db="EMBL/GenBank/DDBJ databases">
        <title>A chromosome-level genome assembly of beet webworm, Loxostege sticticalis.</title>
        <authorList>
            <person name="Zhang Y."/>
        </authorList>
    </citation>
    <scope>NUCLEOTIDE SEQUENCE [LARGE SCALE GENOMIC DNA]</scope>
    <source>
        <strain evidence="7">AQ028</strain>
        <tissue evidence="7">Male pupae</tissue>
    </source>
</reference>
<dbReference type="AlphaFoldDB" id="A0ABD0SZL6"/>
<evidence type="ECO:0000256" key="4">
    <source>
        <dbReference type="ARBA" id="ARBA00022833"/>
    </source>
</evidence>
<dbReference type="CDD" id="cd18315">
    <property type="entry name" value="BTB_POZ_BAB-like"/>
    <property type="match status" value="1"/>
</dbReference>
<dbReference type="InterPro" id="IPR051095">
    <property type="entry name" value="Dros_DevTransReg"/>
</dbReference>
<evidence type="ECO:0000313" key="8">
    <source>
        <dbReference type="Proteomes" id="UP001549921"/>
    </source>
</evidence>
<dbReference type="SUPFAM" id="SSF54695">
    <property type="entry name" value="POZ domain"/>
    <property type="match status" value="1"/>
</dbReference>
<evidence type="ECO:0000256" key="1">
    <source>
        <dbReference type="ARBA" id="ARBA00004123"/>
    </source>
</evidence>
<dbReference type="EMBL" id="JBEDNZ010000012">
    <property type="protein sequence ID" value="KAL0831198.1"/>
    <property type="molecule type" value="Genomic_DNA"/>
</dbReference>
<evidence type="ECO:0000259" key="6">
    <source>
        <dbReference type="PROSITE" id="PS50097"/>
    </source>
</evidence>
<comment type="subcellular location">
    <subcellularLocation>
        <location evidence="1">Nucleus</location>
    </subcellularLocation>
</comment>
<dbReference type="Gene3D" id="3.30.710.10">
    <property type="entry name" value="Potassium Channel Kv1.1, Chain A"/>
    <property type="match status" value="1"/>
</dbReference>
<evidence type="ECO:0000313" key="7">
    <source>
        <dbReference type="EMBL" id="KAL0831198.1"/>
    </source>
</evidence>
<keyword evidence="5" id="KW-0539">Nucleus</keyword>
<comment type="caution">
    <text evidence="7">The sequence shown here is derived from an EMBL/GenBank/DDBJ whole genome shotgun (WGS) entry which is preliminary data.</text>
</comment>
<dbReference type="SMART" id="SM00225">
    <property type="entry name" value="BTB"/>
    <property type="match status" value="1"/>
</dbReference>
<protein>
    <recommendedName>
        <fullName evidence="6">BTB domain-containing protein</fullName>
    </recommendedName>
</protein>
<dbReference type="Pfam" id="PF04500">
    <property type="entry name" value="FLYWCH"/>
    <property type="match status" value="1"/>
</dbReference>
<dbReference type="InterPro" id="IPR000210">
    <property type="entry name" value="BTB/POZ_dom"/>
</dbReference>
<dbReference type="InterPro" id="IPR007588">
    <property type="entry name" value="Znf_FLYWCH"/>
</dbReference>
<organism evidence="7 8">
    <name type="scientific">Loxostege sticticalis</name>
    <name type="common">Beet webworm moth</name>
    <dbReference type="NCBI Taxonomy" id="481309"/>
    <lineage>
        <taxon>Eukaryota</taxon>
        <taxon>Metazoa</taxon>
        <taxon>Ecdysozoa</taxon>
        <taxon>Arthropoda</taxon>
        <taxon>Hexapoda</taxon>
        <taxon>Insecta</taxon>
        <taxon>Pterygota</taxon>
        <taxon>Neoptera</taxon>
        <taxon>Endopterygota</taxon>
        <taxon>Lepidoptera</taxon>
        <taxon>Glossata</taxon>
        <taxon>Ditrysia</taxon>
        <taxon>Pyraloidea</taxon>
        <taxon>Crambidae</taxon>
        <taxon>Pyraustinae</taxon>
        <taxon>Loxostege</taxon>
    </lineage>
</organism>
<proteinExistence type="predicted"/>
<gene>
    <name evidence="7" type="ORF">ABMA28_002056</name>
</gene>
<dbReference type="GO" id="GO:0005634">
    <property type="term" value="C:nucleus"/>
    <property type="evidence" value="ECO:0007669"/>
    <property type="project" value="UniProtKB-SubCell"/>
</dbReference>
<keyword evidence="3" id="KW-0863">Zinc-finger</keyword>